<comment type="subcellular location">
    <subcellularLocation>
        <location evidence="1">Cell inner membrane</location>
        <topology evidence="1">Multi-pass membrane protein</topology>
    </subcellularLocation>
    <subcellularLocation>
        <location evidence="12">Cell membrane</location>
        <topology evidence="12">Multi-pass membrane protein</topology>
    </subcellularLocation>
</comment>
<evidence type="ECO:0000256" key="12">
    <source>
        <dbReference type="RuleBase" id="RU363032"/>
    </source>
</evidence>
<dbReference type="PROSITE" id="PS50928">
    <property type="entry name" value="ABC_TM1"/>
    <property type="match status" value="1"/>
</dbReference>
<comment type="similarity">
    <text evidence="2">Belongs to the binding-protein-dependent transport system permease family. HisMQ subfamily.</text>
</comment>
<dbReference type="InterPro" id="IPR035906">
    <property type="entry name" value="MetI-like_sf"/>
</dbReference>
<keyword evidence="5 12" id="KW-0812">Transmembrane</keyword>
<evidence type="ECO:0000256" key="3">
    <source>
        <dbReference type="ARBA" id="ARBA00022448"/>
    </source>
</evidence>
<evidence type="ECO:0000256" key="6">
    <source>
        <dbReference type="ARBA" id="ARBA00022970"/>
    </source>
</evidence>
<evidence type="ECO:0000256" key="2">
    <source>
        <dbReference type="ARBA" id="ARBA00010072"/>
    </source>
</evidence>
<dbReference type="InterPro" id="IPR000515">
    <property type="entry name" value="MetI-like"/>
</dbReference>
<dbReference type="NCBIfam" id="TIGR01726">
    <property type="entry name" value="HEQRo_perm_3TM"/>
    <property type="match status" value="1"/>
</dbReference>
<dbReference type="EMBL" id="AVFL01000009">
    <property type="protein sequence ID" value="EWY40046.1"/>
    <property type="molecule type" value="Genomic_DNA"/>
</dbReference>
<feature type="transmembrane region" description="Helical" evidence="12">
    <location>
        <begin position="121"/>
        <end position="142"/>
    </location>
</feature>
<dbReference type="Gene3D" id="1.10.3720.10">
    <property type="entry name" value="MetI-like"/>
    <property type="match status" value="1"/>
</dbReference>
<evidence type="ECO:0000256" key="1">
    <source>
        <dbReference type="ARBA" id="ARBA00004429"/>
    </source>
</evidence>
<evidence type="ECO:0000256" key="11">
    <source>
        <dbReference type="ARBA" id="ARBA00073645"/>
    </source>
</evidence>
<dbReference type="AlphaFoldDB" id="W9H5I7"/>
<evidence type="ECO:0000256" key="10">
    <source>
        <dbReference type="ARBA" id="ARBA00062718"/>
    </source>
</evidence>
<dbReference type="Proteomes" id="UP000019486">
    <property type="component" value="Unassembled WGS sequence"/>
</dbReference>
<dbReference type="InterPro" id="IPR010065">
    <property type="entry name" value="AA_ABC_transptr_permease_3TM"/>
</dbReference>
<comment type="function">
    <text evidence="9">Part of the ABC transporter complex GltIJKL involved in glutamate and aspartate uptake. Probably responsible for the translocation of the substrate across the membrane.</text>
</comment>
<evidence type="ECO:0000256" key="7">
    <source>
        <dbReference type="ARBA" id="ARBA00022989"/>
    </source>
</evidence>
<evidence type="ECO:0000313" key="14">
    <source>
        <dbReference type="EMBL" id="EWY40046.1"/>
    </source>
</evidence>
<feature type="transmembrane region" description="Helical" evidence="12">
    <location>
        <begin position="89"/>
        <end position="109"/>
    </location>
</feature>
<reference evidence="14 15" key="1">
    <citation type="submission" date="2013-08" db="EMBL/GenBank/DDBJ databases">
        <title>The genome sequence of Skermanella stibiiresistens.</title>
        <authorList>
            <person name="Zhu W."/>
            <person name="Wang G."/>
        </authorList>
    </citation>
    <scope>NUCLEOTIDE SEQUENCE [LARGE SCALE GENOMIC DNA]</scope>
    <source>
        <strain evidence="14 15">SB22</strain>
    </source>
</reference>
<gene>
    <name evidence="14" type="ORF">N825_03425</name>
</gene>
<organism evidence="14 15">
    <name type="scientific">Skermanella stibiiresistens SB22</name>
    <dbReference type="NCBI Taxonomy" id="1385369"/>
    <lineage>
        <taxon>Bacteria</taxon>
        <taxon>Pseudomonadati</taxon>
        <taxon>Pseudomonadota</taxon>
        <taxon>Alphaproteobacteria</taxon>
        <taxon>Rhodospirillales</taxon>
        <taxon>Azospirillaceae</taxon>
        <taxon>Skermanella</taxon>
    </lineage>
</organism>
<evidence type="ECO:0000259" key="13">
    <source>
        <dbReference type="PROSITE" id="PS50928"/>
    </source>
</evidence>
<evidence type="ECO:0000256" key="4">
    <source>
        <dbReference type="ARBA" id="ARBA00022475"/>
    </source>
</evidence>
<comment type="caution">
    <text evidence="14">The sequence shown here is derived from an EMBL/GenBank/DDBJ whole genome shotgun (WGS) entry which is preliminary data.</text>
</comment>
<dbReference type="PATRIC" id="fig|1385369.3.peg.2927"/>
<dbReference type="Pfam" id="PF00528">
    <property type="entry name" value="BPD_transp_1"/>
    <property type="match status" value="1"/>
</dbReference>
<keyword evidence="3 12" id="KW-0813">Transport</keyword>
<dbReference type="SUPFAM" id="SSF161098">
    <property type="entry name" value="MetI-like"/>
    <property type="match status" value="1"/>
</dbReference>
<dbReference type="CDD" id="cd06261">
    <property type="entry name" value="TM_PBP2"/>
    <property type="match status" value="1"/>
</dbReference>
<keyword evidence="8 12" id="KW-0472">Membrane</keyword>
<evidence type="ECO:0000256" key="8">
    <source>
        <dbReference type="ARBA" id="ARBA00023136"/>
    </source>
</evidence>
<keyword evidence="6" id="KW-0029">Amino-acid transport</keyword>
<feature type="domain" description="ABC transmembrane type-1" evidence="13">
    <location>
        <begin position="51"/>
        <end position="251"/>
    </location>
</feature>
<keyword evidence="15" id="KW-1185">Reference proteome</keyword>
<comment type="subunit">
    <text evidence="10">The complex is composed of two ATP-binding proteins (GltL), two transmembrane proteins (GltJ and GltK) and a solute-binding protein (GltI).</text>
</comment>
<proteinExistence type="inferred from homology"/>
<dbReference type="PANTHER" id="PTHR30614">
    <property type="entry name" value="MEMBRANE COMPONENT OF AMINO ACID ABC TRANSPORTER"/>
    <property type="match status" value="1"/>
</dbReference>
<keyword evidence="4" id="KW-1003">Cell membrane</keyword>
<dbReference type="InterPro" id="IPR043429">
    <property type="entry name" value="ArtM/GltK/GlnP/TcyL/YhdX-like"/>
</dbReference>
<protein>
    <recommendedName>
        <fullName evidence="11">Glutamate/aspartate import permease protein GltK</fullName>
    </recommendedName>
</protein>
<evidence type="ECO:0000256" key="9">
    <source>
        <dbReference type="ARBA" id="ARBA00060298"/>
    </source>
</evidence>
<dbReference type="GO" id="GO:0006865">
    <property type="term" value="P:amino acid transport"/>
    <property type="evidence" value="ECO:0007669"/>
    <property type="project" value="UniProtKB-KW"/>
</dbReference>
<dbReference type="STRING" id="1385369.N825_03425"/>
<dbReference type="GO" id="GO:0043190">
    <property type="term" value="C:ATP-binding cassette (ABC) transporter complex"/>
    <property type="evidence" value="ECO:0007669"/>
    <property type="project" value="InterPro"/>
</dbReference>
<evidence type="ECO:0000256" key="5">
    <source>
        <dbReference type="ARBA" id="ARBA00022692"/>
    </source>
</evidence>
<dbReference type="FunFam" id="1.10.3720.10:FF:000006">
    <property type="entry name" value="Glutamate/aspartate ABC transporter, permease protein GltK"/>
    <property type="match status" value="1"/>
</dbReference>
<dbReference type="GO" id="GO:0022857">
    <property type="term" value="F:transmembrane transporter activity"/>
    <property type="evidence" value="ECO:0007669"/>
    <property type="project" value="InterPro"/>
</dbReference>
<sequence>MVPRRNWGEWILAALLMLGVGGFALLVASSPNVAWSAIGEYLFDPTIIEGIKLTLLFTVLAMVISIVAGVVIAMMRLSSNPVLSGFASVYIWFFRGTPLLVQIIFWFNIQLFIPSIDIGPIHLETNTLISAFTAALLALSLNETAYMAEIVRGGLLAVDKGQSEAATALGYTPFQTLTRVVLPQALRVIIPPVGNQTISMLKTTSLVSVVAAQDLLTRVQNIYAKNFLIIELLLVASIWYLVMTTVASLVQGWIERRLGQSESEPPRLWRAFRRLSAAMGSKG</sequence>
<accession>W9H5I7</accession>
<feature type="transmembrane region" description="Helical" evidence="12">
    <location>
        <begin position="228"/>
        <end position="254"/>
    </location>
</feature>
<dbReference type="PANTHER" id="PTHR30614:SF0">
    <property type="entry name" value="L-CYSTINE TRANSPORT SYSTEM PERMEASE PROTEIN TCYL"/>
    <property type="match status" value="1"/>
</dbReference>
<evidence type="ECO:0000313" key="15">
    <source>
        <dbReference type="Proteomes" id="UP000019486"/>
    </source>
</evidence>
<keyword evidence="7 12" id="KW-1133">Transmembrane helix</keyword>
<name>W9H5I7_9PROT</name>
<feature type="transmembrane region" description="Helical" evidence="12">
    <location>
        <begin position="55"/>
        <end position="77"/>
    </location>
</feature>